<dbReference type="Pfam" id="PF05368">
    <property type="entry name" value="NmrA"/>
    <property type="match status" value="1"/>
</dbReference>
<accession>A0A8H7PK17</accession>
<name>A0A8H7PK17_MORIS</name>
<dbReference type="InterPro" id="IPR051164">
    <property type="entry name" value="NmrA-like_oxidored"/>
</dbReference>
<evidence type="ECO:0000256" key="1">
    <source>
        <dbReference type="ARBA" id="ARBA00006328"/>
    </source>
</evidence>
<comment type="similarity">
    <text evidence="1">Belongs to the NmrA-type oxidoreductase family.</text>
</comment>
<dbReference type="EMBL" id="JAEPQZ010000011">
    <property type="protein sequence ID" value="KAG2175428.1"/>
    <property type="molecule type" value="Genomic_DNA"/>
</dbReference>
<dbReference type="PANTHER" id="PTHR42748">
    <property type="entry name" value="NITROGEN METABOLITE REPRESSION PROTEIN NMRA FAMILY MEMBER"/>
    <property type="match status" value="1"/>
</dbReference>
<dbReference type="SUPFAM" id="SSF51735">
    <property type="entry name" value="NAD(P)-binding Rossmann-fold domains"/>
    <property type="match status" value="1"/>
</dbReference>
<dbReference type="AlphaFoldDB" id="A0A8H7PK17"/>
<proteinExistence type="inferred from homology"/>
<gene>
    <name evidence="4" type="ORF">INT43_001075</name>
</gene>
<dbReference type="Proteomes" id="UP000654370">
    <property type="component" value="Unassembled WGS sequence"/>
</dbReference>
<comment type="caution">
    <text evidence="4">The sequence shown here is derived from an EMBL/GenBank/DDBJ whole genome shotgun (WGS) entry which is preliminary data.</text>
</comment>
<feature type="domain" description="NmrA-like" evidence="3">
    <location>
        <begin position="10"/>
        <end position="243"/>
    </location>
</feature>
<protein>
    <recommendedName>
        <fullName evidence="3">NmrA-like domain-containing protein</fullName>
    </recommendedName>
</protein>
<dbReference type="Gene3D" id="3.90.25.10">
    <property type="entry name" value="UDP-galactose 4-epimerase, domain 1"/>
    <property type="match status" value="1"/>
</dbReference>
<keyword evidence="5" id="KW-1185">Reference proteome</keyword>
<evidence type="ECO:0000259" key="3">
    <source>
        <dbReference type="Pfam" id="PF05368"/>
    </source>
</evidence>
<dbReference type="OrthoDB" id="3358371at2759"/>
<sequence length="297" mass="32923">MSQAAINHKNKIIVVSGITGKQGGATAKALLDKGFKVRGITRDVNSSRAKAWAEKGAELTTADLNDQASLERAFEGAYGVFLITDHGESGAVEKEVKKGKATADAAVAAKVQHLVFTSIGNAKAAKFPEFHNKYDIEQIIAKTAGLPYWTVIRPANFFENMSKDSSFAPKDGVVQGLNSAKVRTQAVGCRDIGLVAAEAFLHPEEYHKDVIELSAEELSNEEVAQVLSKVTGQPWVYKQMFIFKIGILNLIGYKYQKMANFWAKPGYCGDIKKMRERYPWLQTWEEYFQEEYGKQSN</sequence>
<dbReference type="InterPro" id="IPR036291">
    <property type="entry name" value="NAD(P)-bd_dom_sf"/>
</dbReference>
<keyword evidence="2" id="KW-0521">NADP</keyword>
<evidence type="ECO:0000313" key="5">
    <source>
        <dbReference type="Proteomes" id="UP000654370"/>
    </source>
</evidence>
<reference evidence="4" key="1">
    <citation type="submission" date="2020-12" db="EMBL/GenBank/DDBJ databases">
        <title>Metabolic potential, ecology and presence of endohyphal bacteria is reflected in genomic diversity of Mucoromycotina.</title>
        <authorList>
            <person name="Muszewska A."/>
            <person name="Okrasinska A."/>
            <person name="Steczkiewicz K."/>
            <person name="Drgas O."/>
            <person name="Orlowska M."/>
            <person name="Perlinska-Lenart U."/>
            <person name="Aleksandrzak-Piekarczyk T."/>
            <person name="Szatraj K."/>
            <person name="Zielenkiewicz U."/>
            <person name="Pilsyk S."/>
            <person name="Malc E."/>
            <person name="Mieczkowski P."/>
            <person name="Kruszewska J.S."/>
            <person name="Biernat P."/>
            <person name="Pawlowska J."/>
        </authorList>
    </citation>
    <scope>NUCLEOTIDE SEQUENCE</scope>
    <source>
        <strain evidence="4">WA0000067209</strain>
    </source>
</reference>
<evidence type="ECO:0000313" key="4">
    <source>
        <dbReference type="EMBL" id="KAG2175428.1"/>
    </source>
</evidence>
<organism evidence="4 5">
    <name type="scientific">Mortierella isabellina</name>
    <name type="common">Filamentous fungus</name>
    <name type="synonym">Umbelopsis isabellina</name>
    <dbReference type="NCBI Taxonomy" id="91625"/>
    <lineage>
        <taxon>Eukaryota</taxon>
        <taxon>Fungi</taxon>
        <taxon>Fungi incertae sedis</taxon>
        <taxon>Mucoromycota</taxon>
        <taxon>Mucoromycotina</taxon>
        <taxon>Umbelopsidomycetes</taxon>
        <taxon>Umbelopsidales</taxon>
        <taxon>Umbelopsidaceae</taxon>
        <taxon>Umbelopsis</taxon>
    </lineage>
</organism>
<dbReference type="PANTHER" id="PTHR42748:SF7">
    <property type="entry name" value="NMRA LIKE REDOX SENSOR 1-RELATED"/>
    <property type="match status" value="1"/>
</dbReference>
<dbReference type="Gene3D" id="3.40.50.720">
    <property type="entry name" value="NAD(P)-binding Rossmann-like Domain"/>
    <property type="match status" value="1"/>
</dbReference>
<dbReference type="CDD" id="cd05251">
    <property type="entry name" value="NmrA_like_SDR_a"/>
    <property type="match status" value="1"/>
</dbReference>
<evidence type="ECO:0000256" key="2">
    <source>
        <dbReference type="ARBA" id="ARBA00022857"/>
    </source>
</evidence>
<dbReference type="InterPro" id="IPR008030">
    <property type="entry name" value="NmrA-like"/>
</dbReference>